<dbReference type="InterPro" id="IPR039697">
    <property type="entry name" value="Alcohol_dehydrogenase_Fe"/>
</dbReference>
<dbReference type="InterPro" id="IPR056798">
    <property type="entry name" value="ADH_Fe_C"/>
</dbReference>
<dbReference type="Pfam" id="PF00465">
    <property type="entry name" value="Fe-ADH"/>
    <property type="match status" value="1"/>
</dbReference>
<dbReference type="PANTHER" id="PTHR11496">
    <property type="entry name" value="ALCOHOL DEHYDROGENASE"/>
    <property type="match status" value="1"/>
</dbReference>
<evidence type="ECO:0000313" key="7">
    <source>
        <dbReference type="Proteomes" id="UP001240250"/>
    </source>
</evidence>
<evidence type="ECO:0000259" key="4">
    <source>
        <dbReference type="Pfam" id="PF00465"/>
    </source>
</evidence>
<reference evidence="6 7" key="1">
    <citation type="submission" date="2023-07" db="EMBL/GenBank/DDBJ databases">
        <title>Sequencing the genomes of 1000 actinobacteria strains.</title>
        <authorList>
            <person name="Klenk H.-P."/>
        </authorList>
    </citation>
    <scope>NUCLEOTIDE SEQUENCE [LARGE SCALE GENOMIC DNA]</scope>
    <source>
        <strain evidence="6 7">DSM 14785</strain>
    </source>
</reference>
<protein>
    <submittedName>
        <fullName evidence="6">Alcohol dehydrogenase class IV</fullName>
    </submittedName>
</protein>
<name>A0ABU0GHN1_9CELL</name>
<evidence type="ECO:0000256" key="2">
    <source>
        <dbReference type="ARBA" id="ARBA00023002"/>
    </source>
</evidence>
<dbReference type="PANTHER" id="PTHR11496:SF102">
    <property type="entry name" value="ALCOHOL DEHYDROGENASE 4"/>
    <property type="match status" value="1"/>
</dbReference>
<proteinExistence type="inferred from homology"/>
<accession>A0ABU0GHN1</accession>
<dbReference type="InterPro" id="IPR018211">
    <property type="entry name" value="ADH_Fe_CS"/>
</dbReference>
<dbReference type="EMBL" id="JAUSVM010000001">
    <property type="protein sequence ID" value="MDQ0424880.1"/>
    <property type="molecule type" value="Genomic_DNA"/>
</dbReference>
<dbReference type="Gene3D" id="1.20.1090.10">
    <property type="entry name" value="Dehydroquinate synthase-like - alpha domain"/>
    <property type="match status" value="1"/>
</dbReference>
<comment type="caution">
    <text evidence="6">The sequence shown here is derived from an EMBL/GenBank/DDBJ whole genome shotgun (WGS) entry which is preliminary data.</text>
</comment>
<dbReference type="InterPro" id="IPR001670">
    <property type="entry name" value="ADH_Fe/GldA"/>
</dbReference>
<keyword evidence="3" id="KW-0520">NAD</keyword>
<evidence type="ECO:0000259" key="5">
    <source>
        <dbReference type="Pfam" id="PF25137"/>
    </source>
</evidence>
<dbReference type="Pfam" id="PF25137">
    <property type="entry name" value="ADH_Fe_C"/>
    <property type="match status" value="1"/>
</dbReference>
<dbReference type="Proteomes" id="UP001240250">
    <property type="component" value="Unassembled WGS sequence"/>
</dbReference>
<comment type="similarity">
    <text evidence="1">Belongs to the iron-containing alcohol dehydrogenase family.</text>
</comment>
<sequence>MSTFATAGRIVVGAGTSAQVGGLVDELAGAEGGVGGGSRRARLLVVAGGSADVDALTTGRDAHVWRHGGEPDVEAVRAAVAHAREVRPDVVVGWGGGSVLDLAKCVAVLVPGDSDVLDHLEVVGRGLPLPDGALPVVAVPTTAGTGAEVTANAPVRVPERGVKASLRGRAMLPAVAVVDPELTFGCPPALTASSGADALTQCLEAFTTPQATPLTDPLASDGLVRAARSLVRAVHHGDDAGARTDLAIAALLSGMALANAKLGAVHGLAAALGGRLGAPHGQVCAAVLAATTAANVAALRRLGDAGAAGLARYDDAAAALTGHPAACAADAVAWLAETVTALDVPGLGALGLAEEDVAAVVADALAASSTRGNPVTLTVEEMTDVVTASW</sequence>
<feature type="domain" description="Fe-containing alcohol dehydrogenase-like C-terminal" evidence="5">
    <location>
        <begin position="191"/>
        <end position="389"/>
    </location>
</feature>
<evidence type="ECO:0000256" key="1">
    <source>
        <dbReference type="ARBA" id="ARBA00007358"/>
    </source>
</evidence>
<organism evidence="6 7">
    <name type="scientific">Cellulomonas iranensis</name>
    <dbReference type="NCBI Taxonomy" id="76862"/>
    <lineage>
        <taxon>Bacteria</taxon>
        <taxon>Bacillati</taxon>
        <taxon>Actinomycetota</taxon>
        <taxon>Actinomycetes</taxon>
        <taxon>Micrococcales</taxon>
        <taxon>Cellulomonadaceae</taxon>
        <taxon>Cellulomonas</taxon>
    </lineage>
</organism>
<dbReference type="RefSeq" id="WP_070320140.1">
    <property type="nucleotide sequence ID" value="NZ_JAUSVM010000001.1"/>
</dbReference>
<feature type="domain" description="Alcohol dehydrogenase iron-type/glycerol dehydrogenase GldA" evidence="4">
    <location>
        <begin position="58"/>
        <end position="180"/>
    </location>
</feature>
<gene>
    <name evidence="6" type="ORF">JO380_001261</name>
</gene>
<dbReference type="SUPFAM" id="SSF56796">
    <property type="entry name" value="Dehydroquinate synthase-like"/>
    <property type="match status" value="1"/>
</dbReference>
<keyword evidence="2" id="KW-0560">Oxidoreductase</keyword>
<keyword evidence="7" id="KW-1185">Reference proteome</keyword>
<dbReference type="PROSITE" id="PS00913">
    <property type="entry name" value="ADH_IRON_1"/>
    <property type="match status" value="1"/>
</dbReference>
<dbReference type="Gene3D" id="3.40.50.1970">
    <property type="match status" value="1"/>
</dbReference>
<evidence type="ECO:0000256" key="3">
    <source>
        <dbReference type="ARBA" id="ARBA00023027"/>
    </source>
</evidence>
<evidence type="ECO:0000313" key="6">
    <source>
        <dbReference type="EMBL" id="MDQ0424880.1"/>
    </source>
</evidence>